<comment type="caution">
    <text evidence="2">The sequence shown here is derived from an EMBL/GenBank/DDBJ whole genome shotgun (WGS) entry which is preliminary data.</text>
</comment>
<feature type="chain" id="PRO_5035737273" description="LFRFamide-1" evidence="1">
    <location>
        <begin position="23"/>
        <end position="175"/>
    </location>
</feature>
<dbReference type="Proteomes" id="UP000678393">
    <property type="component" value="Unassembled WGS sequence"/>
</dbReference>
<proteinExistence type="predicted"/>
<evidence type="ECO:0000313" key="2">
    <source>
        <dbReference type="EMBL" id="CAG5128754.1"/>
    </source>
</evidence>
<gene>
    <name evidence="2" type="ORF">CUNI_LOCUS14312</name>
</gene>
<evidence type="ECO:0008006" key="4">
    <source>
        <dbReference type="Google" id="ProtNLM"/>
    </source>
</evidence>
<keyword evidence="1" id="KW-0732">Signal</keyword>
<protein>
    <recommendedName>
        <fullName evidence="4">LFRFamide-1</fullName>
    </recommendedName>
</protein>
<feature type="signal peptide" evidence="1">
    <location>
        <begin position="1"/>
        <end position="22"/>
    </location>
</feature>
<dbReference type="AlphaFoldDB" id="A0A8S3ZGN4"/>
<dbReference type="EMBL" id="CAJHNH020003202">
    <property type="protein sequence ID" value="CAG5128754.1"/>
    <property type="molecule type" value="Genomic_DNA"/>
</dbReference>
<keyword evidence="3" id="KW-1185">Reference proteome</keyword>
<accession>A0A8S3ZGN4</accession>
<sequence>MEHTLLTLTLGLLLTVSSCLNSEDVFPAISQHSVDKRSPVIPSLDEENAVEVSDDQLDSPYDPEDTDKRGGLFRFGKRQGSLFRFGKRQGSLFRFGKRGSLFRFGKRQGSLFRFGKRGGSLFRFGRSGTAQDLEDDAQLDKRTLFRFGKRSDVLPHVLAQADLLNNSPYLDNIDN</sequence>
<evidence type="ECO:0000313" key="3">
    <source>
        <dbReference type="Proteomes" id="UP000678393"/>
    </source>
</evidence>
<name>A0A8S3ZGN4_9EUPU</name>
<organism evidence="2 3">
    <name type="scientific">Candidula unifasciata</name>
    <dbReference type="NCBI Taxonomy" id="100452"/>
    <lineage>
        <taxon>Eukaryota</taxon>
        <taxon>Metazoa</taxon>
        <taxon>Spiralia</taxon>
        <taxon>Lophotrochozoa</taxon>
        <taxon>Mollusca</taxon>
        <taxon>Gastropoda</taxon>
        <taxon>Heterobranchia</taxon>
        <taxon>Euthyneura</taxon>
        <taxon>Panpulmonata</taxon>
        <taxon>Eupulmonata</taxon>
        <taxon>Stylommatophora</taxon>
        <taxon>Helicina</taxon>
        <taxon>Helicoidea</taxon>
        <taxon>Geomitridae</taxon>
        <taxon>Candidula</taxon>
    </lineage>
</organism>
<reference evidence="2" key="1">
    <citation type="submission" date="2021-04" db="EMBL/GenBank/DDBJ databases">
        <authorList>
            <consortium name="Molecular Ecology Group"/>
        </authorList>
    </citation>
    <scope>NUCLEOTIDE SEQUENCE</scope>
</reference>
<dbReference type="OrthoDB" id="10017242at2759"/>
<evidence type="ECO:0000256" key="1">
    <source>
        <dbReference type="SAM" id="SignalP"/>
    </source>
</evidence>